<keyword evidence="5 12" id="KW-0812">Transmembrane</keyword>
<dbReference type="Proteomes" id="UP001634394">
    <property type="component" value="Unassembled WGS sequence"/>
</dbReference>
<name>A0ABD3UFR1_SINWO</name>
<comment type="caution">
    <text evidence="13">The sequence shown here is derived from an EMBL/GenBank/DDBJ whole genome shotgun (WGS) entry which is preliminary data.</text>
</comment>
<gene>
    <name evidence="13" type="ORF">ACJMK2_018645</name>
</gene>
<evidence type="ECO:0000256" key="6">
    <source>
        <dbReference type="ARBA" id="ARBA00022989"/>
    </source>
</evidence>
<sequence length="756" mass="83445">MMNTIHSFHIADFIIFGLTIVVSLGIGIYYALSGGKQKTMNEYLVGNRHMSVLPVAISLMATFQSSVLILGTPAEFYVYGFQWFIGNVGWFCANLLSVKLIVPLLHPLKITSAYEYLELRFKSRWIRTVGTILGILYNTVYMGIILFGPAIALEALSGFPQWGSIIVMAVVSVIYTAIGGLKAVIWTDVFQTVVMFAGIFAVLIKGTIVVGSIGRTWEIADQKGRLNLFNFDPDPTVRHTFWILLIGNFLQGFATIFNQSSVQRISATKTGKDAKRVMLFTAPALFVTLTLAGIEGIIAYAYFDSIGCDPLASKQIKDPNQIIPFMVMDIFKGIHGMPGLWLASLFSASLSTLSSGLSSLSALFWEDIIKPNVKPMSEIKATVIAKCSVIFFGIISVLFAFLISMIGGTLIQITPSVLSAFGGPLTGLFLLGAFFPFANAKGGITGALAGLVFTFWIAMGQIMTAGSVKNTRLPPGPITSCPGMNASVPEFYSVNTTSEAFHTTLWTSTIATVDPAPVLEPELTGISRLYMVSYQWFASIGVLTTIVVGVIVSLLTGPVKPADSDPRYLISFYDEMFCCLPISIRKVLRCGYNFKREKKSEEEEIAENSQNALKMNISKEKEDTIDIVVLPISNENDNLNTKLLLNVTKKNRDTKIAHQDKAYDKNIKTEEFNKRQNLEDDEVKTVRRRCYSSEHEVTLSKVKRRSDGILDPVLFARDDEPQMDYVDTAVNVPEHDVVVNRNDPNGTSETMQRDQK</sequence>
<protein>
    <recommendedName>
        <fullName evidence="15">Sodium-dependent multivitamin transporter</fullName>
    </recommendedName>
</protein>
<evidence type="ECO:0000256" key="1">
    <source>
        <dbReference type="ARBA" id="ARBA00004651"/>
    </source>
</evidence>
<evidence type="ECO:0000256" key="8">
    <source>
        <dbReference type="ARBA" id="ARBA00023065"/>
    </source>
</evidence>
<feature type="transmembrane region" description="Helical" evidence="12">
    <location>
        <begin position="277"/>
        <end position="303"/>
    </location>
</feature>
<evidence type="ECO:0000256" key="12">
    <source>
        <dbReference type="SAM" id="Phobius"/>
    </source>
</evidence>
<feature type="transmembrane region" description="Helical" evidence="12">
    <location>
        <begin position="237"/>
        <end position="257"/>
    </location>
</feature>
<proteinExistence type="inferred from homology"/>
<dbReference type="PANTHER" id="PTHR42985">
    <property type="entry name" value="SODIUM-COUPLED MONOCARBOXYLATE TRANSPORTER"/>
    <property type="match status" value="1"/>
</dbReference>
<feature type="transmembrane region" description="Helical" evidence="12">
    <location>
        <begin position="417"/>
        <end position="437"/>
    </location>
</feature>
<evidence type="ECO:0000313" key="14">
    <source>
        <dbReference type="Proteomes" id="UP001634394"/>
    </source>
</evidence>
<feature type="transmembrane region" description="Helical" evidence="12">
    <location>
        <begin position="444"/>
        <end position="463"/>
    </location>
</feature>
<feature type="transmembrane region" description="Helical" evidence="12">
    <location>
        <begin position="52"/>
        <end position="71"/>
    </location>
</feature>
<dbReference type="InterPro" id="IPR051163">
    <property type="entry name" value="Sodium:Solute_Symporter_SSF"/>
</dbReference>
<dbReference type="AlphaFoldDB" id="A0ABD3UFR1"/>
<comment type="subcellular location">
    <subcellularLocation>
        <location evidence="1">Cell membrane</location>
        <topology evidence="1">Multi-pass membrane protein</topology>
    </subcellularLocation>
</comment>
<evidence type="ECO:0000256" key="9">
    <source>
        <dbReference type="ARBA" id="ARBA00023136"/>
    </source>
</evidence>
<evidence type="ECO:0000256" key="5">
    <source>
        <dbReference type="ARBA" id="ARBA00022692"/>
    </source>
</evidence>
<evidence type="ECO:0000256" key="3">
    <source>
        <dbReference type="ARBA" id="ARBA00022448"/>
    </source>
</evidence>
<keyword evidence="14" id="KW-1185">Reference proteome</keyword>
<dbReference type="InterPro" id="IPR038377">
    <property type="entry name" value="Na/Glc_symporter_sf"/>
</dbReference>
<accession>A0ABD3UFR1</accession>
<keyword evidence="3" id="KW-0813">Transport</keyword>
<keyword evidence="4" id="KW-1003">Cell membrane</keyword>
<dbReference type="GO" id="GO:0006814">
    <property type="term" value="P:sodium ion transport"/>
    <property type="evidence" value="ECO:0007669"/>
    <property type="project" value="UniProtKB-KW"/>
</dbReference>
<evidence type="ECO:0000256" key="7">
    <source>
        <dbReference type="ARBA" id="ARBA00023053"/>
    </source>
</evidence>
<dbReference type="Gene3D" id="1.20.1730.10">
    <property type="entry name" value="Sodium/glucose cotransporter"/>
    <property type="match status" value="1"/>
</dbReference>
<dbReference type="GO" id="GO:0005886">
    <property type="term" value="C:plasma membrane"/>
    <property type="evidence" value="ECO:0007669"/>
    <property type="project" value="UniProtKB-SubCell"/>
</dbReference>
<keyword evidence="8" id="KW-0406">Ion transport</keyword>
<dbReference type="InterPro" id="IPR001734">
    <property type="entry name" value="Na/solute_symporter"/>
</dbReference>
<evidence type="ECO:0000313" key="13">
    <source>
        <dbReference type="EMBL" id="KAL3847751.1"/>
    </source>
</evidence>
<evidence type="ECO:0000256" key="10">
    <source>
        <dbReference type="ARBA" id="ARBA00023201"/>
    </source>
</evidence>
<keyword evidence="9 12" id="KW-0472">Membrane</keyword>
<evidence type="ECO:0000256" key="11">
    <source>
        <dbReference type="RuleBase" id="RU362091"/>
    </source>
</evidence>
<feature type="transmembrane region" description="Helical" evidence="12">
    <location>
        <begin position="340"/>
        <end position="366"/>
    </location>
</feature>
<keyword evidence="7" id="KW-0915">Sodium</keyword>
<dbReference type="EMBL" id="JBJQND010000016">
    <property type="protein sequence ID" value="KAL3847751.1"/>
    <property type="molecule type" value="Genomic_DNA"/>
</dbReference>
<evidence type="ECO:0008006" key="15">
    <source>
        <dbReference type="Google" id="ProtNLM"/>
    </source>
</evidence>
<dbReference type="NCBIfam" id="TIGR00813">
    <property type="entry name" value="sss"/>
    <property type="match status" value="1"/>
</dbReference>
<evidence type="ECO:0000256" key="2">
    <source>
        <dbReference type="ARBA" id="ARBA00006434"/>
    </source>
</evidence>
<dbReference type="GO" id="GO:0022857">
    <property type="term" value="F:transmembrane transporter activity"/>
    <property type="evidence" value="ECO:0007669"/>
    <property type="project" value="UniProtKB-ARBA"/>
</dbReference>
<keyword evidence="10" id="KW-0739">Sodium transport</keyword>
<feature type="transmembrane region" description="Helical" evidence="12">
    <location>
        <begin position="13"/>
        <end position="32"/>
    </location>
</feature>
<feature type="transmembrane region" description="Helical" evidence="12">
    <location>
        <begin position="387"/>
        <end position="411"/>
    </location>
</feature>
<feature type="transmembrane region" description="Helical" evidence="12">
    <location>
        <begin position="125"/>
        <end position="147"/>
    </location>
</feature>
<dbReference type="Pfam" id="PF00474">
    <property type="entry name" value="SSF"/>
    <property type="match status" value="1"/>
</dbReference>
<feature type="transmembrane region" description="Helical" evidence="12">
    <location>
        <begin position="536"/>
        <end position="557"/>
    </location>
</feature>
<reference evidence="13 14" key="1">
    <citation type="submission" date="2024-11" db="EMBL/GenBank/DDBJ databases">
        <title>Chromosome-level genome assembly of the freshwater bivalve Anodonta woodiana.</title>
        <authorList>
            <person name="Chen X."/>
        </authorList>
    </citation>
    <scope>NUCLEOTIDE SEQUENCE [LARGE SCALE GENOMIC DNA]</scope>
    <source>
        <strain evidence="13">MN2024</strain>
        <tissue evidence="13">Gills</tissue>
    </source>
</reference>
<feature type="transmembrane region" description="Helical" evidence="12">
    <location>
        <begin position="193"/>
        <end position="217"/>
    </location>
</feature>
<organism evidence="13 14">
    <name type="scientific">Sinanodonta woodiana</name>
    <name type="common">Chinese pond mussel</name>
    <name type="synonym">Anodonta woodiana</name>
    <dbReference type="NCBI Taxonomy" id="1069815"/>
    <lineage>
        <taxon>Eukaryota</taxon>
        <taxon>Metazoa</taxon>
        <taxon>Spiralia</taxon>
        <taxon>Lophotrochozoa</taxon>
        <taxon>Mollusca</taxon>
        <taxon>Bivalvia</taxon>
        <taxon>Autobranchia</taxon>
        <taxon>Heteroconchia</taxon>
        <taxon>Palaeoheterodonta</taxon>
        <taxon>Unionida</taxon>
        <taxon>Unionoidea</taxon>
        <taxon>Unionidae</taxon>
        <taxon>Unioninae</taxon>
        <taxon>Sinanodonta</taxon>
    </lineage>
</organism>
<feature type="transmembrane region" description="Helical" evidence="12">
    <location>
        <begin position="83"/>
        <end position="105"/>
    </location>
</feature>
<dbReference type="PROSITE" id="PS50283">
    <property type="entry name" value="NA_SOLUT_SYMP_3"/>
    <property type="match status" value="1"/>
</dbReference>
<comment type="similarity">
    <text evidence="2 11">Belongs to the sodium:solute symporter (SSF) (TC 2.A.21) family.</text>
</comment>
<keyword evidence="6 12" id="KW-1133">Transmembrane helix</keyword>
<evidence type="ECO:0000256" key="4">
    <source>
        <dbReference type="ARBA" id="ARBA00022475"/>
    </source>
</evidence>
<dbReference type="CDD" id="cd11492">
    <property type="entry name" value="SLC5sbd_NIS-SMVT"/>
    <property type="match status" value="1"/>
</dbReference>
<feature type="transmembrane region" description="Helical" evidence="12">
    <location>
        <begin position="159"/>
        <end position="181"/>
    </location>
</feature>
<dbReference type="PANTHER" id="PTHR42985:SF40">
    <property type="entry name" value="LD47995P-RELATED"/>
    <property type="match status" value="1"/>
</dbReference>